<keyword evidence="1" id="KW-0217">Developmental protein</keyword>
<evidence type="ECO:0000256" key="3">
    <source>
        <dbReference type="SAM" id="SignalP"/>
    </source>
</evidence>
<evidence type="ECO:0000259" key="4">
    <source>
        <dbReference type="SMART" id="SM00306"/>
    </source>
</evidence>
<evidence type="ECO:0000256" key="1">
    <source>
        <dbReference type="ARBA" id="ARBA00022473"/>
    </source>
</evidence>
<dbReference type="FunFam" id="2.170.16.10:FF:000001">
    <property type="entry name" value="Indian hedgehog"/>
    <property type="match status" value="1"/>
</dbReference>
<keyword evidence="2 3" id="KW-0732">Signal</keyword>
<dbReference type="GO" id="GO:0048731">
    <property type="term" value="P:system development"/>
    <property type="evidence" value="ECO:0007669"/>
    <property type="project" value="UniProtKB-ARBA"/>
</dbReference>
<dbReference type="SUPFAM" id="SSF51294">
    <property type="entry name" value="Hedgehog/intein (Hint) domain"/>
    <property type="match status" value="1"/>
</dbReference>
<protein>
    <submittedName>
        <fullName evidence="5">Tiggy-winkle hedgehog protein</fullName>
    </submittedName>
</protein>
<proteinExistence type="predicted"/>
<dbReference type="PANTHER" id="PTHR11889">
    <property type="entry name" value="HEDGEHOG"/>
    <property type="match status" value="1"/>
</dbReference>
<dbReference type="AlphaFoldDB" id="A0A6A4VVJ2"/>
<evidence type="ECO:0000313" key="5">
    <source>
        <dbReference type="EMBL" id="KAF0298165.1"/>
    </source>
</evidence>
<dbReference type="CDD" id="cd00081">
    <property type="entry name" value="Hint"/>
    <property type="match status" value="1"/>
</dbReference>
<organism evidence="5 6">
    <name type="scientific">Amphibalanus amphitrite</name>
    <name type="common">Striped barnacle</name>
    <name type="synonym">Balanus amphitrite</name>
    <dbReference type="NCBI Taxonomy" id="1232801"/>
    <lineage>
        <taxon>Eukaryota</taxon>
        <taxon>Metazoa</taxon>
        <taxon>Ecdysozoa</taxon>
        <taxon>Arthropoda</taxon>
        <taxon>Crustacea</taxon>
        <taxon>Multicrustacea</taxon>
        <taxon>Cirripedia</taxon>
        <taxon>Thoracica</taxon>
        <taxon>Thoracicalcarea</taxon>
        <taxon>Balanomorpha</taxon>
        <taxon>Balanoidea</taxon>
        <taxon>Balanidae</taxon>
        <taxon>Amphibalaninae</taxon>
        <taxon>Amphibalanus</taxon>
    </lineage>
</organism>
<sequence length="321" mass="35308">MLRALVAVGLGCSLICSVIGAEFRYQLLNDIQPLDDLPPSAYLDEDNYLRDPERMIRVRKAAGNCYAQGKCLYYSKRMKGEFCGTCGKRGSCFPGSATVLKESGEVTPMTSLRVDDRVLAASRSGELTFSPVVTWLDKRSNDTTQYLEVSTETGHRLRLSPNHVLLVNEQQELVSRFASDICPGDLLKVADSDSDSESSWSPVTDVRPLVDTGAFVPLTAEGTIVVDGVLASCYASFDHDWAHLLTTPVRWFPWLFEGEEEREADGPRAAVEQLKELGRWLFPEPGSKNRAAPDDTVIQLTDNDAGVIRLPLMASLAATSQ</sequence>
<feature type="domain" description="Hint" evidence="4">
    <location>
        <begin position="90"/>
        <end position="191"/>
    </location>
</feature>
<feature type="signal peptide" evidence="3">
    <location>
        <begin position="1"/>
        <end position="20"/>
    </location>
</feature>
<dbReference type="Proteomes" id="UP000440578">
    <property type="component" value="Unassembled WGS sequence"/>
</dbReference>
<comment type="caution">
    <text evidence="5">The sequence shown here is derived from an EMBL/GenBank/DDBJ whole genome shotgun (WGS) entry which is preliminary data.</text>
</comment>
<dbReference type="Gene3D" id="2.170.16.10">
    <property type="entry name" value="Hedgehog/Intein (Hint) domain"/>
    <property type="match status" value="1"/>
</dbReference>
<dbReference type="SMART" id="SM00306">
    <property type="entry name" value="HintN"/>
    <property type="match status" value="1"/>
</dbReference>
<dbReference type="InterPro" id="IPR001767">
    <property type="entry name" value="Hedgehog_Hint"/>
</dbReference>
<dbReference type="InterPro" id="IPR036844">
    <property type="entry name" value="Hint_dom_sf"/>
</dbReference>
<name>A0A6A4VVJ2_AMPAM</name>
<accession>A0A6A4VVJ2</accession>
<dbReference type="GO" id="GO:0005509">
    <property type="term" value="F:calcium ion binding"/>
    <property type="evidence" value="ECO:0007669"/>
    <property type="project" value="TreeGrafter"/>
</dbReference>
<dbReference type="GO" id="GO:0016540">
    <property type="term" value="P:protein autoprocessing"/>
    <property type="evidence" value="ECO:0007669"/>
    <property type="project" value="InterPro"/>
</dbReference>
<feature type="chain" id="PRO_5025422198" evidence="3">
    <location>
        <begin position="21"/>
        <end position="321"/>
    </location>
</feature>
<reference evidence="5 6" key="1">
    <citation type="submission" date="2019-07" db="EMBL/GenBank/DDBJ databases">
        <title>Draft genome assembly of a fouling barnacle, Amphibalanus amphitrite (Darwin, 1854): The first reference genome for Thecostraca.</title>
        <authorList>
            <person name="Kim W."/>
        </authorList>
    </citation>
    <scope>NUCLEOTIDE SEQUENCE [LARGE SCALE GENOMIC DNA]</scope>
    <source>
        <strain evidence="5">SNU_AA5</strain>
        <tissue evidence="5">Soma without cirri and trophi</tissue>
    </source>
</reference>
<dbReference type="Pfam" id="PF01079">
    <property type="entry name" value="Hint"/>
    <property type="match status" value="1"/>
</dbReference>
<dbReference type="PANTHER" id="PTHR11889:SF31">
    <property type="entry name" value="PROTEIN HEDGEHOG"/>
    <property type="match status" value="1"/>
</dbReference>
<dbReference type="GO" id="GO:0007267">
    <property type="term" value="P:cell-cell signaling"/>
    <property type="evidence" value="ECO:0007669"/>
    <property type="project" value="InterPro"/>
</dbReference>
<evidence type="ECO:0000256" key="2">
    <source>
        <dbReference type="ARBA" id="ARBA00022729"/>
    </source>
</evidence>
<evidence type="ECO:0000313" key="6">
    <source>
        <dbReference type="Proteomes" id="UP000440578"/>
    </source>
</evidence>
<dbReference type="GO" id="GO:0010468">
    <property type="term" value="P:regulation of gene expression"/>
    <property type="evidence" value="ECO:0007669"/>
    <property type="project" value="TreeGrafter"/>
</dbReference>
<dbReference type="GO" id="GO:0005113">
    <property type="term" value="F:patched binding"/>
    <property type="evidence" value="ECO:0007669"/>
    <property type="project" value="TreeGrafter"/>
</dbReference>
<dbReference type="PROSITE" id="PS50817">
    <property type="entry name" value="INTEIN_N_TER"/>
    <property type="match status" value="1"/>
</dbReference>
<dbReference type="GO" id="GO:0001708">
    <property type="term" value="P:cell fate specification"/>
    <property type="evidence" value="ECO:0007669"/>
    <property type="project" value="TreeGrafter"/>
</dbReference>
<dbReference type="InterPro" id="IPR050387">
    <property type="entry name" value="Hedgehog_Signaling"/>
</dbReference>
<dbReference type="PRINTS" id="PR00632">
    <property type="entry name" value="SONICHHOG"/>
</dbReference>
<dbReference type="GO" id="GO:0016539">
    <property type="term" value="P:intein-mediated protein splicing"/>
    <property type="evidence" value="ECO:0007669"/>
    <property type="project" value="InterPro"/>
</dbReference>
<dbReference type="GO" id="GO:0007224">
    <property type="term" value="P:smoothened signaling pathway"/>
    <property type="evidence" value="ECO:0007669"/>
    <property type="project" value="TreeGrafter"/>
</dbReference>
<dbReference type="EMBL" id="VIIS01001441">
    <property type="protein sequence ID" value="KAF0298165.1"/>
    <property type="molecule type" value="Genomic_DNA"/>
</dbReference>
<dbReference type="OrthoDB" id="5212at2759"/>
<keyword evidence="6" id="KW-1185">Reference proteome</keyword>
<dbReference type="GO" id="GO:0005615">
    <property type="term" value="C:extracellular space"/>
    <property type="evidence" value="ECO:0007669"/>
    <property type="project" value="TreeGrafter"/>
</dbReference>
<dbReference type="InterPro" id="IPR003587">
    <property type="entry name" value="Hint_dom_N"/>
</dbReference>
<dbReference type="InterPro" id="IPR006141">
    <property type="entry name" value="Intein_N"/>
</dbReference>
<gene>
    <name evidence="5" type="primary">shhb_3</name>
    <name evidence="5" type="ORF">FJT64_004415</name>
</gene>
<dbReference type="InterPro" id="IPR001657">
    <property type="entry name" value="Hedgehog"/>
</dbReference>